<dbReference type="PRINTS" id="PR00455">
    <property type="entry name" value="HTHTETR"/>
</dbReference>
<dbReference type="AlphaFoldDB" id="A0A6S6XUM4"/>
<evidence type="ECO:0000313" key="6">
    <source>
        <dbReference type="Proteomes" id="UP000515733"/>
    </source>
</evidence>
<dbReference type="GO" id="GO:0000976">
    <property type="term" value="F:transcription cis-regulatory region binding"/>
    <property type="evidence" value="ECO:0007669"/>
    <property type="project" value="TreeGrafter"/>
</dbReference>
<dbReference type="Pfam" id="PF00440">
    <property type="entry name" value="TetR_N"/>
    <property type="match status" value="1"/>
</dbReference>
<dbReference type="InterPro" id="IPR001647">
    <property type="entry name" value="HTH_TetR"/>
</dbReference>
<organism evidence="5 6">
    <name type="scientific">Denitratisoma oestradiolicum</name>
    <dbReference type="NCBI Taxonomy" id="311182"/>
    <lineage>
        <taxon>Bacteria</taxon>
        <taxon>Pseudomonadati</taxon>
        <taxon>Pseudomonadota</taxon>
        <taxon>Betaproteobacteria</taxon>
        <taxon>Nitrosomonadales</taxon>
        <taxon>Sterolibacteriaceae</taxon>
        <taxon>Denitratisoma</taxon>
    </lineage>
</organism>
<protein>
    <submittedName>
        <fullName evidence="5">TetR family transcriptional regulator</fullName>
    </submittedName>
</protein>
<gene>
    <name evidence="5" type="ORF">DENOEST_1340</name>
</gene>
<evidence type="ECO:0000256" key="2">
    <source>
        <dbReference type="ARBA" id="ARBA00023125"/>
    </source>
</evidence>
<dbReference type="InterPro" id="IPR050109">
    <property type="entry name" value="HTH-type_TetR-like_transc_reg"/>
</dbReference>
<keyword evidence="6" id="KW-1185">Reference proteome</keyword>
<reference evidence="5 6" key="1">
    <citation type="submission" date="2020-03" db="EMBL/GenBank/DDBJ databases">
        <authorList>
            <consortium name="Genoscope - CEA"/>
            <person name="William W."/>
        </authorList>
    </citation>
    <scope>NUCLEOTIDE SEQUENCE [LARGE SCALE GENOMIC DNA]</scope>
    <source>
        <strain evidence="6">DSM 16959</strain>
    </source>
</reference>
<dbReference type="EMBL" id="LR778301">
    <property type="protein sequence ID" value="CAB1368505.1"/>
    <property type="molecule type" value="Genomic_DNA"/>
</dbReference>
<feature type="region of interest" description="Disordered" evidence="4">
    <location>
        <begin position="1"/>
        <end position="24"/>
    </location>
</feature>
<keyword evidence="3" id="KW-0804">Transcription</keyword>
<sequence>MTVFQKTEKERPFPSSHDRRPGSGEATKVALLKAAEKVFAELGYSTARLDHVAAAVGIRRASLLYYFPTKQELYDQVEAAIFRELGDYTEQKLRECQTPWEQLLALTDVWLDFWTGRPTGARIILRITADITPRVNDPIQFAGPTILHFERILRAGVEQGEFIECAASDLICLLGGSILHYVCIAPHLGPTRSYRSDDPAHVATFRAMIHRTARALLTPPDK</sequence>
<name>A0A6S6XUM4_9PROT</name>
<dbReference type="KEGG" id="doe:DENOEST_1340"/>
<dbReference type="GO" id="GO:0003700">
    <property type="term" value="F:DNA-binding transcription factor activity"/>
    <property type="evidence" value="ECO:0007669"/>
    <property type="project" value="TreeGrafter"/>
</dbReference>
<evidence type="ECO:0000256" key="3">
    <source>
        <dbReference type="ARBA" id="ARBA00023163"/>
    </source>
</evidence>
<dbReference type="RefSeq" id="WP_145769618.1">
    <property type="nucleotide sequence ID" value="NZ_NCXS01000003.1"/>
</dbReference>
<dbReference type="PANTHER" id="PTHR30055">
    <property type="entry name" value="HTH-TYPE TRANSCRIPTIONAL REGULATOR RUTR"/>
    <property type="match status" value="1"/>
</dbReference>
<keyword evidence="2" id="KW-0238">DNA-binding</keyword>
<proteinExistence type="predicted"/>
<evidence type="ECO:0000256" key="1">
    <source>
        <dbReference type="ARBA" id="ARBA00023015"/>
    </source>
</evidence>
<evidence type="ECO:0000313" key="5">
    <source>
        <dbReference type="EMBL" id="CAB1368505.1"/>
    </source>
</evidence>
<accession>A0A6S6XUM4</accession>
<keyword evidence="1" id="KW-0805">Transcription regulation</keyword>
<dbReference type="InterPro" id="IPR009057">
    <property type="entry name" value="Homeodomain-like_sf"/>
</dbReference>
<dbReference type="SUPFAM" id="SSF48498">
    <property type="entry name" value="Tetracyclin repressor-like, C-terminal domain"/>
    <property type="match status" value="1"/>
</dbReference>
<dbReference type="PROSITE" id="PS50977">
    <property type="entry name" value="HTH_TETR_2"/>
    <property type="match status" value="1"/>
</dbReference>
<dbReference type="PANTHER" id="PTHR30055:SF234">
    <property type="entry name" value="HTH-TYPE TRANSCRIPTIONAL REGULATOR BETI"/>
    <property type="match status" value="1"/>
</dbReference>
<dbReference type="Gene3D" id="1.10.357.10">
    <property type="entry name" value="Tetracycline Repressor, domain 2"/>
    <property type="match status" value="1"/>
</dbReference>
<dbReference type="SUPFAM" id="SSF46689">
    <property type="entry name" value="Homeodomain-like"/>
    <property type="match status" value="1"/>
</dbReference>
<dbReference type="InterPro" id="IPR036271">
    <property type="entry name" value="Tet_transcr_reg_TetR-rel_C_sf"/>
</dbReference>
<dbReference type="Proteomes" id="UP000515733">
    <property type="component" value="Chromosome"/>
</dbReference>
<dbReference type="OrthoDB" id="6860332at2"/>
<evidence type="ECO:0000256" key="4">
    <source>
        <dbReference type="SAM" id="MobiDB-lite"/>
    </source>
</evidence>
<feature type="compositionally biased region" description="Basic and acidic residues" evidence="4">
    <location>
        <begin position="1"/>
        <end position="22"/>
    </location>
</feature>